<feature type="region of interest" description="Disordered" evidence="1">
    <location>
        <begin position="1"/>
        <end position="38"/>
    </location>
</feature>
<dbReference type="SMART" id="SM00028">
    <property type="entry name" value="TPR"/>
    <property type="match status" value="2"/>
</dbReference>
<dbReference type="OrthoDB" id="2423701at2759"/>
<gene>
    <name evidence="2" type="ORF">FH972_022416</name>
</gene>
<evidence type="ECO:0008006" key="4">
    <source>
        <dbReference type="Google" id="ProtNLM"/>
    </source>
</evidence>
<dbReference type="Proteomes" id="UP000327013">
    <property type="component" value="Unassembled WGS sequence"/>
</dbReference>
<reference evidence="2 3" key="1">
    <citation type="submission" date="2019-06" db="EMBL/GenBank/DDBJ databases">
        <title>A chromosomal-level reference genome of Carpinus fangiana (Coryloideae, Betulaceae).</title>
        <authorList>
            <person name="Yang X."/>
            <person name="Wang Z."/>
            <person name="Zhang L."/>
            <person name="Hao G."/>
            <person name="Liu J."/>
            <person name="Yang Y."/>
        </authorList>
    </citation>
    <scope>NUCLEOTIDE SEQUENCE [LARGE SCALE GENOMIC DNA]</scope>
    <source>
        <strain evidence="2">Cfa_2016G</strain>
        <tissue evidence="2">Leaf</tissue>
    </source>
</reference>
<comment type="caution">
    <text evidence="2">The sequence shown here is derived from an EMBL/GenBank/DDBJ whole genome shotgun (WGS) entry which is preliminary data.</text>
</comment>
<evidence type="ECO:0000313" key="2">
    <source>
        <dbReference type="EMBL" id="KAB8342818.1"/>
    </source>
</evidence>
<dbReference type="InterPro" id="IPR011990">
    <property type="entry name" value="TPR-like_helical_dom_sf"/>
</dbReference>
<dbReference type="EMBL" id="VIBQ01000012">
    <property type="protein sequence ID" value="KAB8342818.1"/>
    <property type="molecule type" value="Genomic_DNA"/>
</dbReference>
<protein>
    <recommendedName>
        <fullName evidence="4">Tetratricopeptide repeat protein 1</fullName>
    </recommendedName>
</protein>
<evidence type="ECO:0000256" key="1">
    <source>
        <dbReference type="SAM" id="MobiDB-lite"/>
    </source>
</evidence>
<dbReference type="SUPFAM" id="SSF48452">
    <property type="entry name" value="TPR-like"/>
    <property type="match status" value="1"/>
</dbReference>
<dbReference type="PANTHER" id="PTHR46014:SF1">
    <property type="entry name" value="TETRATRICOPEPTIDE REPEAT PROTEIN 1"/>
    <property type="match status" value="1"/>
</dbReference>
<keyword evidence="3" id="KW-1185">Reference proteome</keyword>
<dbReference type="InterPro" id="IPR052769">
    <property type="entry name" value="TPR_domain_protein"/>
</dbReference>
<accession>A0A5N6KS74</accession>
<dbReference type="PANTHER" id="PTHR46014">
    <property type="entry name" value="TETRATRICOPEPTIDE REPEAT PROTEIN 1"/>
    <property type="match status" value="1"/>
</dbReference>
<dbReference type="Gene3D" id="1.25.40.10">
    <property type="entry name" value="Tetratricopeptide repeat domain"/>
    <property type="match status" value="1"/>
</dbReference>
<dbReference type="AlphaFoldDB" id="A0A5N6KS74"/>
<dbReference type="InterPro" id="IPR019734">
    <property type="entry name" value="TPR_rpt"/>
</dbReference>
<sequence length="291" mass="31680">MTPTEDDHSDAESFKSAQDEVNDLPGSAAAESEKHFSPEDEAKFLNESNTHKTTANAFFSKASYTDAITTYDKALASCPTYLDYEIAVLRANIAACYLKLEEWKTAMDNASLAIESLDRLDSEVGLPSKPAKDGTPAVTEAADDDNRVQEVDEEQAARIERLEKSGRGLAEVRRLRVKALLRRARARASLAKWADLAGAEEDYTALLAAPLADVLGPMDRRTVEAGLREVRPQLAQAKEAEMAEMMGKLKDMGNGVLGLFGLSTDNFKFEKGEGGGYSMQFDQNAGKRGSS</sequence>
<feature type="region of interest" description="Disordered" evidence="1">
    <location>
        <begin position="126"/>
        <end position="150"/>
    </location>
</feature>
<name>A0A5N6KS74_9ROSI</name>
<proteinExistence type="predicted"/>
<evidence type="ECO:0000313" key="3">
    <source>
        <dbReference type="Proteomes" id="UP000327013"/>
    </source>
</evidence>
<organism evidence="2 3">
    <name type="scientific">Carpinus fangiana</name>
    <dbReference type="NCBI Taxonomy" id="176857"/>
    <lineage>
        <taxon>Eukaryota</taxon>
        <taxon>Viridiplantae</taxon>
        <taxon>Streptophyta</taxon>
        <taxon>Embryophyta</taxon>
        <taxon>Tracheophyta</taxon>
        <taxon>Spermatophyta</taxon>
        <taxon>Magnoliopsida</taxon>
        <taxon>eudicotyledons</taxon>
        <taxon>Gunneridae</taxon>
        <taxon>Pentapetalae</taxon>
        <taxon>rosids</taxon>
        <taxon>fabids</taxon>
        <taxon>Fagales</taxon>
        <taxon>Betulaceae</taxon>
        <taxon>Carpinus</taxon>
    </lineage>
</organism>